<reference evidence="1" key="1">
    <citation type="submission" date="2020-02" db="EMBL/GenBank/DDBJ databases">
        <authorList>
            <person name="Meier V. D."/>
        </authorList>
    </citation>
    <scope>NUCLEOTIDE SEQUENCE</scope>
    <source>
        <strain evidence="1">AVDCRST_MAG25</strain>
    </source>
</reference>
<evidence type="ECO:0000313" key="1">
    <source>
        <dbReference type="EMBL" id="CAA9459798.1"/>
    </source>
</evidence>
<dbReference type="Gene3D" id="3.40.30.10">
    <property type="entry name" value="Glutaredoxin"/>
    <property type="match status" value="1"/>
</dbReference>
<proteinExistence type="predicted"/>
<gene>
    <name evidence="1" type="ORF">AVDCRST_MAG25-684</name>
</gene>
<dbReference type="InterPro" id="IPR036249">
    <property type="entry name" value="Thioredoxin-like_sf"/>
</dbReference>
<dbReference type="AlphaFoldDB" id="A0A6J4R2U8"/>
<dbReference type="EMBL" id="CADCVI010000044">
    <property type="protein sequence ID" value="CAA9459798.1"/>
    <property type="molecule type" value="Genomic_DNA"/>
</dbReference>
<protein>
    <submittedName>
        <fullName evidence="1">Glutaredoxin and related proteins</fullName>
    </submittedName>
</protein>
<organism evidence="1">
    <name type="scientific">uncultured Rubrobacteraceae bacterium</name>
    <dbReference type="NCBI Taxonomy" id="349277"/>
    <lineage>
        <taxon>Bacteria</taxon>
        <taxon>Bacillati</taxon>
        <taxon>Actinomycetota</taxon>
        <taxon>Rubrobacteria</taxon>
        <taxon>Rubrobacterales</taxon>
        <taxon>Rubrobacteraceae</taxon>
        <taxon>environmental samples</taxon>
    </lineage>
</organism>
<dbReference type="SUPFAM" id="SSF52833">
    <property type="entry name" value="Thioredoxin-like"/>
    <property type="match status" value="1"/>
</dbReference>
<accession>A0A6J4R2U8</accession>
<name>A0A6J4R2U8_9ACTN</name>
<sequence>MKFTEKNIAENDQFVQELIGLGSQGTPTTVIDGEVIVGFDRAALKEKLGI</sequence>